<organism evidence="1 2">
    <name type="scientific">Clonorchis sinensis</name>
    <name type="common">Chinese liver fluke</name>
    <dbReference type="NCBI Taxonomy" id="79923"/>
    <lineage>
        <taxon>Eukaryota</taxon>
        <taxon>Metazoa</taxon>
        <taxon>Spiralia</taxon>
        <taxon>Lophotrochozoa</taxon>
        <taxon>Platyhelminthes</taxon>
        <taxon>Trematoda</taxon>
        <taxon>Digenea</taxon>
        <taxon>Opisthorchiida</taxon>
        <taxon>Opisthorchiata</taxon>
        <taxon>Opisthorchiidae</taxon>
        <taxon>Clonorchis</taxon>
    </lineage>
</organism>
<dbReference type="GO" id="GO:0006629">
    <property type="term" value="P:lipid metabolic process"/>
    <property type="evidence" value="ECO:0007669"/>
    <property type="project" value="InterPro"/>
</dbReference>
<protein>
    <submittedName>
        <fullName evidence="1">PI-PLC X domain-containing protein 2</fullName>
    </submittedName>
</protein>
<dbReference type="Gene3D" id="3.20.20.190">
    <property type="entry name" value="Phosphatidylinositol (PI) phosphodiesterase"/>
    <property type="match status" value="1"/>
</dbReference>
<dbReference type="InParanoid" id="A0A419PTS9"/>
<dbReference type="PANTHER" id="PTHR13593:SF113">
    <property type="entry name" value="SI:DKEY-266F7.9"/>
    <property type="match status" value="1"/>
</dbReference>
<sequence length="456" mass="51348">MGEKLPLRSSESLSEWMTNLPAEIARQPLNLLAIPGSHDSFTSAITHYSVPSPDGDAYKLVRHLPQCIAGRVLPPWTITQAFSLAKQLQMGIRYLDLRVAVRPGKSASQQFYLVHGQYVCPIVDDLRAVADFLRSHPREVVLLDCNHCYDFATQQEVVTFEETVCSVVGSFLCPWNATVPTLEEIWKNGKQILFFSCLRSVGTKDFWPGWQISSLWPNTIYVDKMIQYLDEHYGPTFVRSPDKFYVFQGVLTPTAGYIVCHPFGSVRRLARIANKAFVQWIQAEKRVAGIHGLNITLMDYVGVDSPDYVQNVVQLNYKTWFCVNHRCLVVKLLTEMFLLNTNPSGARWLIWLECEFADRKVRGSNPTSAFRLPLFGLGQPGSIPALVPPPGCMAARHRKEVTAERIVFRIFGSPISLSATIKPRITQTEARSCQPGRHFVTPAYSMHSADRTAGNK</sequence>
<reference evidence="1 2" key="2">
    <citation type="journal article" date="2021" name="Genomics">
        <title>High-quality reference genome for Clonorchis sinensis.</title>
        <authorList>
            <person name="Young N.D."/>
            <person name="Stroehlein A.J."/>
            <person name="Kinkar L."/>
            <person name="Wang T."/>
            <person name="Sohn W.M."/>
            <person name="Chang B.C.H."/>
            <person name="Kaur P."/>
            <person name="Weisz D."/>
            <person name="Dudchenko O."/>
            <person name="Aiden E.L."/>
            <person name="Korhonen P.K."/>
            <person name="Gasser R.B."/>
        </authorList>
    </citation>
    <scope>NUCLEOTIDE SEQUENCE [LARGE SCALE GENOMIC DNA]</scope>
    <source>
        <strain evidence="1">Cs-k2</strain>
    </source>
</reference>
<dbReference type="AlphaFoldDB" id="A0A419PTS9"/>
<dbReference type="PANTHER" id="PTHR13593">
    <property type="match status" value="1"/>
</dbReference>
<dbReference type="STRING" id="79923.A0A419PTS9"/>
<dbReference type="InterPro" id="IPR051057">
    <property type="entry name" value="PI-PLC_domain"/>
</dbReference>
<evidence type="ECO:0000313" key="2">
    <source>
        <dbReference type="Proteomes" id="UP000286415"/>
    </source>
</evidence>
<keyword evidence="2" id="KW-1185">Reference proteome</keyword>
<dbReference type="GO" id="GO:0008081">
    <property type="term" value="F:phosphoric diester hydrolase activity"/>
    <property type="evidence" value="ECO:0007669"/>
    <property type="project" value="InterPro"/>
</dbReference>
<dbReference type="FunCoup" id="A0A419PTS9">
    <property type="interactions" value="76"/>
</dbReference>
<dbReference type="InterPro" id="IPR017946">
    <property type="entry name" value="PLC-like_Pdiesterase_TIM-brl"/>
</dbReference>
<evidence type="ECO:0000313" key="1">
    <source>
        <dbReference type="EMBL" id="KAG5444935.1"/>
    </source>
</evidence>
<dbReference type="Proteomes" id="UP000286415">
    <property type="component" value="Unassembled WGS sequence"/>
</dbReference>
<reference evidence="1 2" key="1">
    <citation type="journal article" date="2018" name="Biotechnol. Adv.">
        <title>Improved genomic resources and new bioinformatic workflow for the carcinogenic parasite Clonorchis sinensis: Biotechnological implications.</title>
        <authorList>
            <person name="Wang D."/>
            <person name="Korhonen P.K."/>
            <person name="Gasser R.B."/>
            <person name="Young N.D."/>
        </authorList>
    </citation>
    <scope>NUCLEOTIDE SEQUENCE [LARGE SCALE GENOMIC DNA]</scope>
    <source>
        <strain evidence="1">Cs-k2</strain>
    </source>
</reference>
<dbReference type="OrthoDB" id="1046782at2759"/>
<dbReference type="EMBL" id="NIRI02000056">
    <property type="protein sequence ID" value="KAG5444935.1"/>
    <property type="molecule type" value="Genomic_DNA"/>
</dbReference>
<proteinExistence type="predicted"/>
<dbReference type="SUPFAM" id="SSF51695">
    <property type="entry name" value="PLC-like phosphodiesterases"/>
    <property type="match status" value="1"/>
</dbReference>
<accession>A0A419PTS9</accession>
<gene>
    <name evidence="1" type="ORF">CSKR_103554</name>
</gene>
<name>A0A419PTS9_CLOSI</name>
<comment type="caution">
    <text evidence="1">The sequence shown here is derived from an EMBL/GenBank/DDBJ whole genome shotgun (WGS) entry which is preliminary data.</text>
</comment>